<evidence type="ECO:0000259" key="1">
    <source>
        <dbReference type="Pfam" id="PF04773"/>
    </source>
</evidence>
<proteinExistence type="predicted"/>
<name>A0A5C0B177_9BURK</name>
<dbReference type="AlphaFoldDB" id="A0A5C0B177"/>
<dbReference type="RefSeq" id="WP_148816530.1">
    <property type="nucleotide sequence ID" value="NZ_CP043046.1"/>
</dbReference>
<organism evidence="3 4">
    <name type="scientific">Pigmentiphaga aceris</name>
    <dbReference type="NCBI Taxonomy" id="1940612"/>
    <lineage>
        <taxon>Bacteria</taxon>
        <taxon>Pseudomonadati</taxon>
        <taxon>Pseudomonadota</taxon>
        <taxon>Betaproteobacteria</taxon>
        <taxon>Burkholderiales</taxon>
        <taxon>Alcaligenaceae</taxon>
        <taxon>Pigmentiphaga</taxon>
    </lineage>
</organism>
<evidence type="ECO:0000313" key="4">
    <source>
        <dbReference type="Proteomes" id="UP000325161"/>
    </source>
</evidence>
<evidence type="ECO:0000259" key="2">
    <source>
        <dbReference type="Pfam" id="PF16220"/>
    </source>
</evidence>
<feature type="domain" description="FecR protein" evidence="1">
    <location>
        <begin position="136"/>
        <end position="231"/>
    </location>
</feature>
<dbReference type="Proteomes" id="UP000325161">
    <property type="component" value="Chromosome"/>
</dbReference>
<feature type="domain" description="FecR N-terminal" evidence="2">
    <location>
        <begin position="17"/>
        <end position="56"/>
    </location>
</feature>
<dbReference type="Pfam" id="PF04773">
    <property type="entry name" value="FecR"/>
    <property type="match status" value="1"/>
</dbReference>
<gene>
    <name evidence="3" type="ORF">FXN63_17780</name>
</gene>
<dbReference type="InterPro" id="IPR032623">
    <property type="entry name" value="FecR_N"/>
</dbReference>
<dbReference type="PANTHER" id="PTHR30273">
    <property type="entry name" value="PERIPLASMIC SIGNAL SENSOR AND SIGMA FACTOR ACTIVATOR FECR-RELATED"/>
    <property type="match status" value="1"/>
</dbReference>
<sequence length="356" mass="38751">MNAPQPFTPAAPGLRQEVLDWYVRRQGESWRDEDERGFQVWLAADDTHARAYTQWEAKSRALDAIPADAVAALRLRLEQEKATQRTRIKTPIEAPSRRRFLMPAFATAAVLAVLATTGPLAWNHWMAQPVYTEAFATRQGQQIELRLPDGSQLRLDTATQLTVRYYRHRREVLLAEGQAMFTVQANAAQPFVVSAGPLDVAVVGTRFSVRHTPQQPGANGVRVAVEAGRVRVARRTDTADAALSDTPGSVLLVAGQQVSGDSQGALGAVSSVSSEGVAPWRDNRISFVDTPLSDALAELGRYGSTGLSIRDPAVGALRLSGTFDPRDAQTLRRVLPSALPVKLQTRGDTVEIVSAR</sequence>
<protein>
    <submittedName>
        <fullName evidence="3">DUF4880 domain-containing protein</fullName>
    </submittedName>
</protein>
<dbReference type="OrthoDB" id="1100567at2"/>
<reference evidence="3 4" key="1">
    <citation type="submission" date="2019-08" db="EMBL/GenBank/DDBJ databases">
        <title>Amphibian skin-associated Pigmentiphaga: genome sequence and occurrence across geography and hosts.</title>
        <authorList>
            <person name="Bletz M.C."/>
            <person name="Bunk B."/>
            <person name="Sproeer C."/>
            <person name="Biwer P."/>
            <person name="Reiter S."/>
            <person name="Rabemananjara F.C.E."/>
            <person name="Schulz S."/>
            <person name="Overmann J."/>
            <person name="Vences M."/>
        </authorList>
    </citation>
    <scope>NUCLEOTIDE SEQUENCE [LARGE SCALE GENOMIC DNA]</scope>
    <source>
        <strain evidence="3 4">Mada1488</strain>
    </source>
</reference>
<keyword evidence="4" id="KW-1185">Reference proteome</keyword>
<dbReference type="EMBL" id="CP043046">
    <property type="protein sequence ID" value="QEI07483.1"/>
    <property type="molecule type" value="Genomic_DNA"/>
</dbReference>
<evidence type="ECO:0000313" key="3">
    <source>
        <dbReference type="EMBL" id="QEI07483.1"/>
    </source>
</evidence>
<dbReference type="InterPro" id="IPR006860">
    <property type="entry name" value="FecR"/>
</dbReference>
<dbReference type="PANTHER" id="PTHR30273:SF2">
    <property type="entry name" value="PROTEIN FECR"/>
    <property type="match status" value="1"/>
</dbReference>
<dbReference type="Gene3D" id="3.55.50.30">
    <property type="match status" value="1"/>
</dbReference>
<dbReference type="Gene3D" id="2.60.120.1440">
    <property type="match status" value="1"/>
</dbReference>
<dbReference type="KEGG" id="pacr:FXN63_17780"/>
<dbReference type="GO" id="GO:0016989">
    <property type="term" value="F:sigma factor antagonist activity"/>
    <property type="evidence" value="ECO:0007669"/>
    <property type="project" value="TreeGrafter"/>
</dbReference>
<dbReference type="PIRSF" id="PIRSF018266">
    <property type="entry name" value="FecR"/>
    <property type="match status" value="1"/>
</dbReference>
<accession>A0A5C0B177</accession>
<dbReference type="InterPro" id="IPR012373">
    <property type="entry name" value="Ferrdict_sens_TM"/>
</dbReference>
<dbReference type="Pfam" id="PF16220">
    <property type="entry name" value="DUF4880"/>
    <property type="match status" value="1"/>
</dbReference>